<evidence type="ECO:0000313" key="2">
    <source>
        <dbReference type="EMBL" id="KTB49348.1"/>
    </source>
</evidence>
<dbReference type="Pfam" id="PF02641">
    <property type="entry name" value="DUF190"/>
    <property type="match status" value="1"/>
</dbReference>
<dbReference type="InterPro" id="IPR011322">
    <property type="entry name" value="N-reg_PII-like_a/b"/>
</dbReference>
<dbReference type="Proteomes" id="UP000053947">
    <property type="component" value="Unassembled WGS sequence"/>
</dbReference>
<name>A0A0W0GLB5_9CHLR</name>
<dbReference type="InterPro" id="IPR015867">
    <property type="entry name" value="N-reg_PII/ATP_PRibTrfase_C"/>
</dbReference>
<dbReference type="InterPro" id="IPR003793">
    <property type="entry name" value="UPF0166"/>
</dbReference>
<reference evidence="2 3" key="1">
    <citation type="submission" date="2015-06" db="EMBL/GenBank/DDBJ databases">
        <title>Genome sequence of the organohalide-respiring Dehalogenimonas alkenigignens type strain (IP3-3T).</title>
        <authorList>
            <person name="Key T.A."/>
            <person name="Richmond D.P."/>
            <person name="Bowman K.S."/>
            <person name="Cho Y.-J."/>
            <person name="Chun J."/>
            <person name="da Costa M.S."/>
            <person name="Rainey F.A."/>
            <person name="Moe W.M."/>
        </authorList>
    </citation>
    <scope>NUCLEOTIDE SEQUENCE [LARGE SCALE GENOMIC DNA]</scope>
    <source>
        <strain evidence="2 3">IP3-3</strain>
    </source>
</reference>
<dbReference type="EMBL" id="LFDV01000001">
    <property type="protein sequence ID" value="KTB49348.1"/>
    <property type="molecule type" value="Genomic_DNA"/>
</dbReference>
<protein>
    <submittedName>
        <fullName evidence="2">Uncharacterized protein</fullName>
    </submittedName>
</protein>
<dbReference type="Gene3D" id="3.30.70.120">
    <property type="match status" value="1"/>
</dbReference>
<dbReference type="PANTHER" id="PTHR35983:SF1">
    <property type="entry name" value="UPF0166 PROTEIN TM_0021"/>
    <property type="match status" value="1"/>
</dbReference>
<gene>
    <name evidence="2" type="ORF">DEALK_02610</name>
</gene>
<sequence>MTLPKEGQLLRIFAGEADKHQGLPLGEWIIREAKKRGLAGATMFRGVAGFGVGSRIHTAHLLRLSSDLPVVIEIVDDPSKIEAFITTLDDAFPRGLITVEKARVIWYRTIKNP</sequence>
<dbReference type="OrthoDB" id="9795599at2"/>
<evidence type="ECO:0000256" key="1">
    <source>
        <dbReference type="ARBA" id="ARBA00010554"/>
    </source>
</evidence>
<dbReference type="AlphaFoldDB" id="A0A0W0GLB5"/>
<accession>A0A0W0GLB5</accession>
<comment type="similarity">
    <text evidence="1">Belongs to the UPF0166 family.</text>
</comment>
<proteinExistence type="inferred from homology"/>
<evidence type="ECO:0000313" key="3">
    <source>
        <dbReference type="Proteomes" id="UP000053947"/>
    </source>
</evidence>
<keyword evidence="3" id="KW-1185">Reference proteome</keyword>
<dbReference type="RefSeq" id="WP_058437977.1">
    <property type="nucleotide sequence ID" value="NZ_KQ758903.1"/>
</dbReference>
<organism evidence="2 3">
    <name type="scientific">Dehalogenimonas alkenigignens</name>
    <dbReference type="NCBI Taxonomy" id="1217799"/>
    <lineage>
        <taxon>Bacteria</taxon>
        <taxon>Bacillati</taxon>
        <taxon>Chloroflexota</taxon>
        <taxon>Dehalococcoidia</taxon>
        <taxon>Dehalococcoidales</taxon>
        <taxon>Dehalococcoidaceae</taxon>
        <taxon>Dehalogenimonas</taxon>
    </lineage>
</organism>
<comment type="caution">
    <text evidence="2">The sequence shown here is derived from an EMBL/GenBank/DDBJ whole genome shotgun (WGS) entry which is preliminary data.</text>
</comment>
<dbReference type="PANTHER" id="PTHR35983">
    <property type="entry name" value="UPF0166 PROTEIN TM_0021"/>
    <property type="match status" value="1"/>
</dbReference>
<dbReference type="SUPFAM" id="SSF54913">
    <property type="entry name" value="GlnB-like"/>
    <property type="match status" value="1"/>
</dbReference>